<dbReference type="EMBL" id="LK032382">
    <property type="protein sequence ID" value="CDY36716.1"/>
    <property type="molecule type" value="Genomic_DNA"/>
</dbReference>
<feature type="compositionally biased region" description="Basic and acidic residues" evidence="1">
    <location>
        <begin position="30"/>
        <end position="43"/>
    </location>
</feature>
<dbReference type="STRING" id="3708.A0A078HG33"/>
<dbReference type="Proteomes" id="UP001295469">
    <property type="component" value="Chromosome C02"/>
</dbReference>
<organism evidence="3 4">
    <name type="scientific">Brassica napus</name>
    <name type="common">Rape</name>
    <dbReference type="NCBI Taxonomy" id="3708"/>
    <lineage>
        <taxon>Eukaryota</taxon>
        <taxon>Viridiplantae</taxon>
        <taxon>Streptophyta</taxon>
        <taxon>Embryophyta</taxon>
        <taxon>Tracheophyta</taxon>
        <taxon>Spermatophyta</taxon>
        <taxon>Magnoliopsida</taxon>
        <taxon>eudicotyledons</taxon>
        <taxon>Gunneridae</taxon>
        <taxon>Pentapetalae</taxon>
        <taxon>rosids</taxon>
        <taxon>malvids</taxon>
        <taxon>Brassicales</taxon>
        <taxon>Brassicaceae</taxon>
        <taxon>Brassiceae</taxon>
        <taxon>Brassica</taxon>
    </lineage>
</organism>
<evidence type="ECO:0000313" key="2">
    <source>
        <dbReference type="EMBL" id="CAF1919183.1"/>
    </source>
</evidence>
<feature type="region of interest" description="Disordered" evidence="1">
    <location>
        <begin position="1"/>
        <end position="43"/>
    </location>
</feature>
<evidence type="ECO:0000313" key="3">
    <source>
        <dbReference type="EMBL" id="CDY36716.1"/>
    </source>
</evidence>
<evidence type="ECO:0000313" key="4">
    <source>
        <dbReference type="Proteomes" id="UP000028999"/>
    </source>
</evidence>
<accession>A0A078HG33</accession>
<dbReference type="PaxDb" id="3708-A0A078HG33"/>
<feature type="compositionally biased region" description="Basic and acidic residues" evidence="1">
    <location>
        <begin position="1"/>
        <end position="16"/>
    </location>
</feature>
<reference evidence="2" key="3">
    <citation type="submission" date="2021-01" db="EMBL/GenBank/DDBJ databases">
        <authorList>
            <consortium name="Genoscope - CEA"/>
            <person name="William W."/>
        </authorList>
    </citation>
    <scope>NUCLEOTIDE SEQUENCE</scope>
</reference>
<reference evidence="3 4" key="1">
    <citation type="journal article" date="2014" name="Science">
        <title>Plant genetics. Early allopolyploid evolution in the post-Neolithic Brassica napus oilseed genome.</title>
        <authorList>
            <person name="Chalhoub B."/>
            <person name="Denoeud F."/>
            <person name="Liu S."/>
            <person name="Parkin I.A."/>
            <person name="Tang H."/>
            <person name="Wang X."/>
            <person name="Chiquet J."/>
            <person name="Belcram H."/>
            <person name="Tong C."/>
            <person name="Samans B."/>
            <person name="Correa M."/>
            <person name="Da Silva C."/>
            <person name="Just J."/>
            <person name="Falentin C."/>
            <person name="Koh C.S."/>
            <person name="Le Clainche I."/>
            <person name="Bernard M."/>
            <person name="Bento P."/>
            <person name="Noel B."/>
            <person name="Labadie K."/>
            <person name="Alberti A."/>
            <person name="Charles M."/>
            <person name="Arnaud D."/>
            <person name="Guo H."/>
            <person name="Daviaud C."/>
            <person name="Alamery S."/>
            <person name="Jabbari K."/>
            <person name="Zhao M."/>
            <person name="Edger P.P."/>
            <person name="Chelaifa H."/>
            <person name="Tack D."/>
            <person name="Lassalle G."/>
            <person name="Mestiri I."/>
            <person name="Schnel N."/>
            <person name="Le Paslier M.C."/>
            <person name="Fan G."/>
            <person name="Renault V."/>
            <person name="Bayer P.E."/>
            <person name="Golicz A.A."/>
            <person name="Manoli S."/>
            <person name="Lee T.H."/>
            <person name="Thi V.H."/>
            <person name="Chalabi S."/>
            <person name="Hu Q."/>
            <person name="Fan C."/>
            <person name="Tollenaere R."/>
            <person name="Lu Y."/>
            <person name="Battail C."/>
            <person name="Shen J."/>
            <person name="Sidebottom C.H."/>
            <person name="Wang X."/>
            <person name="Canaguier A."/>
            <person name="Chauveau A."/>
            <person name="Berard A."/>
            <person name="Deniot G."/>
            <person name="Guan M."/>
            <person name="Liu Z."/>
            <person name="Sun F."/>
            <person name="Lim Y.P."/>
            <person name="Lyons E."/>
            <person name="Town C.D."/>
            <person name="Bancroft I."/>
            <person name="Wang X."/>
            <person name="Meng J."/>
            <person name="Ma J."/>
            <person name="Pires J.C."/>
            <person name="King G.J."/>
            <person name="Brunel D."/>
            <person name="Delourme R."/>
            <person name="Renard M."/>
            <person name="Aury J.M."/>
            <person name="Adams K.L."/>
            <person name="Batley J."/>
            <person name="Snowdon R.J."/>
            <person name="Tost J."/>
            <person name="Edwards D."/>
            <person name="Zhou Y."/>
            <person name="Hua W."/>
            <person name="Sharpe A.G."/>
            <person name="Paterson A.H."/>
            <person name="Guan C."/>
            <person name="Wincker P."/>
        </authorList>
    </citation>
    <scope>NUCLEOTIDE SEQUENCE [LARGE SCALE GENOMIC DNA]</scope>
    <source>
        <strain evidence="4">cv. Darmor-bzh</strain>
    </source>
</reference>
<dbReference type="AlphaFoldDB" id="A0A078HG33"/>
<keyword evidence="4" id="KW-1185">Reference proteome</keyword>
<reference evidence="3" key="2">
    <citation type="submission" date="2014-06" db="EMBL/GenBank/DDBJ databases">
        <authorList>
            <person name="Genoscope - CEA"/>
        </authorList>
    </citation>
    <scope>NUCLEOTIDE SEQUENCE</scope>
</reference>
<sequence length="43" mass="4654">MLTEKDTTGGVKKMESETLPSAKIEGPVDSEMRAASKEKTVDK</sequence>
<dbReference type="EMBL" id="HG994366">
    <property type="protein sequence ID" value="CAF1919183.1"/>
    <property type="molecule type" value="Genomic_DNA"/>
</dbReference>
<proteinExistence type="predicted"/>
<dbReference type="Gramene" id="CDY36716">
    <property type="protein sequence ID" value="CDY36716"/>
    <property type="gene ID" value="GSBRNA2T00062520001"/>
</dbReference>
<protein>
    <submittedName>
        <fullName evidence="2">(rape) hypothetical protein</fullName>
    </submittedName>
    <submittedName>
        <fullName evidence="3">BnaC02g31370D protein</fullName>
    </submittedName>
</protein>
<gene>
    <name evidence="3" type="primary">BnaC02g31370D</name>
    <name evidence="2" type="ORF">DARMORV10_C02P45610.1</name>
    <name evidence="3" type="ORF">GSBRNA2T00062520001</name>
</gene>
<name>A0A078HG33_BRANA</name>
<evidence type="ECO:0000256" key="1">
    <source>
        <dbReference type="SAM" id="MobiDB-lite"/>
    </source>
</evidence>
<dbReference type="Proteomes" id="UP000028999">
    <property type="component" value="Unassembled WGS sequence"/>
</dbReference>